<sequence length="596" mass="62148">MAITTNRIVKRTLAGLIAAASLTMGMAATANAASPTNVDVSNKESITVTATRSGAFTGKTDTIQAIELGKYLSAQSTDGGQTISAVGVDTPTTYRQALVDALTAAGVKNIDKDNPLNTVLDVTGDNGKDKPAYSSDLRALATSLNNNATIKAATGAKGKVSSSGNGKTDDVLTFSNLEAGYYLIRDTTASGKTAAIPMLVGTKAGGKSFANNPLGVVVYKSIDDNQGGNGNGNENVKPPVKSAGNGQGTEQHKVGDTVNYTVKAWVPNTTGYPGYRFQLVDTLGAGLDYTTGSYKVTVGGKALDAKYVKFYQGTQNKRELHWEFGLDHAITGNTVRDILQGDAKTIFTPGAEVVVTYSATINSDVTDSTANAQNKVEMDYSNNPNAWSEPAGKKPGENPDTPGQDKPVEVLLGQADIKATENIDKNNAQSVQSAKPLQGVKFQVGQYTNGGAFTALKFVANADGSYTLADADDTNTVSEFTTPASGVITLKGISGNYQVKQTAAATGWSDVYLADFVFNSAATKTAKTATLNADQTLNKRSLAYQINADTIGFMSVKNKTQLPNTGSSMGAILMVVSGVAVAGGVALAFKYRKQEA</sequence>
<dbReference type="EMBL" id="JGYN01000046">
    <property type="protein sequence ID" value="KFI44508.1"/>
    <property type="molecule type" value="Genomic_DNA"/>
</dbReference>
<evidence type="ECO:0000259" key="8">
    <source>
        <dbReference type="Pfam" id="PF00746"/>
    </source>
</evidence>
<dbReference type="OrthoDB" id="3238690at2"/>
<dbReference type="Proteomes" id="UP000029108">
    <property type="component" value="Unassembled WGS sequence"/>
</dbReference>
<evidence type="ECO:0000313" key="10">
    <source>
        <dbReference type="Proteomes" id="UP000029108"/>
    </source>
</evidence>
<dbReference type="NCBIfam" id="TIGR04226">
    <property type="entry name" value="RrgB_K2N_iso_D2"/>
    <property type="match status" value="1"/>
</dbReference>
<evidence type="ECO:0000256" key="5">
    <source>
        <dbReference type="SAM" id="MobiDB-lite"/>
    </source>
</evidence>
<dbReference type="PROSITE" id="PS00430">
    <property type="entry name" value="TONB_DEPENDENT_REC_1"/>
    <property type="match status" value="1"/>
</dbReference>
<keyword evidence="4" id="KW-0572">Peptidoglycan-anchor</keyword>
<evidence type="ECO:0000256" key="2">
    <source>
        <dbReference type="ARBA" id="ARBA00022525"/>
    </source>
</evidence>
<gene>
    <name evidence="9" type="ORF">BBIA_2416</name>
</gene>
<evidence type="ECO:0000256" key="3">
    <source>
        <dbReference type="ARBA" id="ARBA00022729"/>
    </source>
</evidence>
<evidence type="ECO:0000256" key="4">
    <source>
        <dbReference type="ARBA" id="ARBA00023088"/>
    </source>
</evidence>
<keyword evidence="1" id="KW-0134">Cell wall</keyword>
<reference evidence="9 10" key="1">
    <citation type="submission" date="2014-03" db="EMBL/GenBank/DDBJ databases">
        <title>Genomics of Bifidobacteria.</title>
        <authorList>
            <person name="Ventura M."/>
            <person name="Milani C."/>
            <person name="Lugli G.A."/>
        </authorList>
    </citation>
    <scope>NUCLEOTIDE SEQUENCE [LARGE SCALE GENOMIC DNA]</scope>
    <source>
        <strain evidence="9 10">DSM 23969</strain>
    </source>
</reference>
<keyword evidence="3 7" id="KW-0732">Signal</keyword>
<keyword evidence="10" id="KW-1185">Reference proteome</keyword>
<protein>
    <submittedName>
        <fullName evidence="9">Cell surface protein</fullName>
    </submittedName>
</protein>
<feature type="domain" description="Gram-positive cocci surface proteins LPxTG" evidence="8">
    <location>
        <begin position="557"/>
        <end position="595"/>
    </location>
</feature>
<dbReference type="Pfam" id="PF00746">
    <property type="entry name" value="Gram_pos_anchor"/>
    <property type="match status" value="1"/>
</dbReference>
<evidence type="ECO:0000313" key="9">
    <source>
        <dbReference type="EMBL" id="KFI44508.1"/>
    </source>
</evidence>
<dbReference type="InterPro" id="IPR019931">
    <property type="entry name" value="LPXTG_anchor"/>
</dbReference>
<keyword evidence="6" id="KW-1133">Transmembrane helix</keyword>
<feature type="region of interest" description="Disordered" evidence="5">
    <location>
        <begin position="380"/>
        <end position="405"/>
    </location>
</feature>
<feature type="transmembrane region" description="Helical" evidence="6">
    <location>
        <begin position="569"/>
        <end position="589"/>
    </location>
</feature>
<comment type="caution">
    <text evidence="9">The sequence shown here is derived from an EMBL/GenBank/DDBJ whole genome shotgun (WGS) entry which is preliminary data.</text>
</comment>
<evidence type="ECO:0000256" key="7">
    <source>
        <dbReference type="SAM" id="SignalP"/>
    </source>
</evidence>
<evidence type="ECO:0000256" key="6">
    <source>
        <dbReference type="SAM" id="Phobius"/>
    </source>
</evidence>
<dbReference type="Gene3D" id="2.60.40.10">
    <property type="entry name" value="Immunoglobulins"/>
    <property type="match status" value="1"/>
</dbReference>
<feature type="signal peptide" evidence="7">
    <location>
        <begin position="1"/>
        <end position="32"/>
    </location>
</feature>
<name>A0A086ZDA8_9BIFI</name>
<accession>A0A086ZDA8</accession>
<feature type="chain" id="PRO_5001817916" evidence="7">
    <location>
        <begin position="33"/>
        <end position="596"/>
    </location>
</feature>
<dbReference type="NCBIfam" id="TIGR01167">
    <property type="entry name" value="LPXTG_anchor"/>
    <property type="match status" value="1"/>
</dbReference>
<dbReference type="InterPro" id="IPR026466">
    <property type="entry name" value="Fim_isopep_form_D2_dom"/>
</dbReference>
<feature type="region of interest" description="Disordered" evidence="5">
    <location>
        <begin position="225"/>
        <end position="252"/>
    </location>
</feature>
<organism evidence="9 10">
    <name type="scientific">Bifidobacterium biavatii DSM 23969</name>
    <dbReference type="NCBI Taxonomy" id="1437608"/>
    <lineage>
        <taxon>Bacteria</taxon>
        <taxon>Bacillati</taxon>
        <taxon>Actinomycetota</taxon>
        <taxon>Actinomycetes</taxon>
        <taxon>Bifidobacteriales</taxon>
        <taxon>Bifidobacteriaceae</taxon>
        <taxon>Bifidobacterium</taxon>
    </lineage>
</organism>
<dbReference type="GO" id="GO:0005975">
    <property type="term" value="P:carbohydrate metabolic process"/>
    <property type="evidence" value="ECO:0007669"/>
    <property type="project" value="UniProtKB-ARBA"/>
</dbReference>
<dbReference type="InterPro" id="IPR010916">
    <property type="entry name" value="TonB_box_CS"/>
</dbReference>
<keyword evidence="6" id="KW-0812">Transmembrane</keyword>
<dbReference type="Gene3D" id="2.60.40.740">
    <property type="match status" value="1"/>
</dbReference>
<dbReference type="InterPro" id="IPR013783">
    <property type="entry name" value="Ig-like_fold"/>
</dbReference>
<proteinExistence type="predicted"/>
<dbReference type="eggNOG" id="COG4932">
    <property type="taxonomic scope" value="Bacteria"/>
</dbReference>
<evidence type="ECO:0000256" key="1">
    <source>
        <dbReference type="ARBA" id="ARBA00022512"/>
    </source>
</evidence>
<keyword evidence="6" id="KW-0472">Membrane</keyword>
<dbReference type="AlphaFoldDB" id="A0A086ZDA8"/>
<dbReference type="STRING" id="1437608.GCA_000771645_01992"/>
<keyword evidence="2" id="KW-0964">Secreted</keyword>
<dbReference type="RefSeq" id="WP_033496462.1">
    <property type="nucleotide sequence ID" value="NZ_JDUU01000039.1"/>
</dbReference>